<dbReference type="SUPFAM" id="SSF103473">
    <property type="entry name" value="MFS general substrate transporter"/>
    <property type="match status" value="1"/>
</dbReference>
<evidence type="ECO:0000256" key="1">
    <source>
        <dbReference type="ARBA" id="ARBA00004370"/>
    </source>
</evidence>
<name>A0AAW2KW53_9LAMI</name>
<dbReference type="GO" id="GO:0005366">
    <property type="term" value="F:myo-inositol:proton symporter activity"/>
    <property type="evidence" value="ECO:0007669"/>
    <property type="project" value="TreeGrafter"/>
</dbReference>
<dbReference type="PANTHER" id="PTHR48020:SF24">
    <property type="entry name" value="INOSITOL TRANSPORTER 4"/>
    <property type="match status" value="1"/>
</dbReference>
<dbReference type="AlphaFoldDB" id="A0AAW2KW53"/>
<keyword evidence="5 7" id="KW-0472">Membrane</keyword>
<dbReference type="EMBL" id="JACGWK010000016">
    <property type="protein sequence ID" value="KAL0310773.1"/>
    <property type="molecule type" value="Genomic_DNA"/>
</dbReference>
<dbReference type="Gene3D" id="1.20.1250.20">
    <property type="entry name" value="MFS general substrate transporter like domains"/>
    <property type="match status" value="1"/>
</dbReference>
<proteinExistence type="inferred from homology"/>
<protein>
    <submittedName>
        <fullName evidence="8">Inositol transporter 3</fullName>
    </submittedName>
</protein>
<keyword evidence="4 7" id="KW-1133">Transmembrane helix</keyword>
<evidence type="ECO:0000256" key="5">
    <source>
        <dbReference type="ARBA" id="ARBA00023136"/>
    </source>
</evidence>
<dbReference type="PANTHER" id="PTHR48020">
    <property type="entry name" value="PROTON MYO-INOSITOL COTRANSPORTER"/>
    <property type="match status" value="1"/>
</dbReference>
<reference evidence="8" key="2">
    <citation type="journal article" date="2024" name="Plant">
        <title>Genomic evolution and insights into agronomic trait innovations of Sesamum species.</title>
        <authorList>
            <person name="Miao H."/>
            <person name="Wang L."/>
            <person name="Qu L."/>
            <person name="Liu H."/>
            <person name="Sun Y."/>
            <person name="Le M."/>
            <person name="Wang Q."/>
            <person name="Wei S."/>
            <person name="Zheng Y."/>
            <person name="Lin W."/>
            <person name="Duan Y."/>
            <person name="Cao H."/>
            <person name="Xiong S."/>
            <person name="Wang X."/>
            <person name="Wei L."/>
            <person name="Li C."/>
            <person name="Ma Q."/>
            <person name="Ju M."/>
            <person name="Zhao R."/>
            <person name="Li G."/>
            <person name="Mu C."/>
            <person name="Tian Q."/>
            <person name="Mei H."/>
            <person name="Zhang T."/>
            <person name="Gao T."/>
            <person name="Zhang H."/>
        </authorList>
    </citation>
    <scope>NUCLEOTIDE SEQUENCE</scope>
    <source>
        <strain evidence="8">G01</strain>
    </source>
</reference>
<evidence type="ECO:0000256" key="4">
    <source>
        <dbReference type="ARBA" id="ARBA00022989"/>
    </source>
</evidence>
<keyword evidence="2" id="KW-0813">Transport</keyword>
<keyword evidence="3 7" id="KW-0812">Transmembrane</keyword>
<dbReference type="Pfam" id="PF00083">
    <property type="entry name" value="Sugar_tr"/>
    <property type="match status" value="1"/>
</dbReference>
<evidence type="ECO:0000256" key="6">
    <source>
        <dbReference type="ARBA" id="ARBA00044504"/>
    </source>
</evidence>
<evidence type="ECO:0000313" key="8">
    <source>
        <dbReference type="EMBL" id="KAL0310773.1"/>
    </source>
</evidence>
<dbReference type="InterPro" id="IPR036259">
    <property type="entry name" value="MFS_trans_sf"/>
</dbReference>
<comment type="similarity">
    <text evidence="6">Belongs to the major facilitator superfamily. Phosphate:H(+) symporter (TC 2.A.1.9) family.</text>
</comment>
<gene>
    <name evidence="8" type="ORF">Sangu_2372000</name>
</gene>
<dbReference type="InterPro" id="IPR050814">
    <property type="entry name" value="Myo-inositol_Transporter"/>
</dbReference>
<sequence>MTDTKAEEGRATIDSSQNAIFCPDVITPESPRWLYRQSHDRSTRGICLKQDSFGTLLITSGLNAIGSVVSMGFVDRFGRRRLMIISILGSIICLLALSGLFYAASNHAPNISSSESLHFGRNLTCSSFLQESQPSTWNCMKCLKASSDCAFCANGDNKKLAFWASGILIIGCVIYFLVPETKGLQFEEVEKNVEKGFKPRLCCKK</sequence>
<feature type="transmembrane region" description="Helical" evidence="7">
    <location>
        <begin position="160"/>
        <end position="178"/>
    </location>
</feature>
<comment type="subcellular location">
    <subcellularLocation>
        <location evidence="1">Membrane</location>
    </subcellularLocation>
</comment>
<evidence type="ECO:0000256" key="7">
    <source>
        <dbReference type="SAM" id="Phobius"/>
    </source>
</evidence>
<dbReference type="InterPro" id="IPR005828">
    <property type="entry name" value="MFS_sugar_transport-like"/>
</dbReference>
<reference evidence="8" key="1">
    <citation type="submission" date="2020-06" db="EMBL/GenBank/DDBJ databases">
        <authorList>
            <person name="Li T."/>
            <person name="Hu X."/>
            <person name="Zhang T."/>
            <person name="Song X."/>
            <person name="Zhang H."/>
            <person name="Dai N."/>
            <person name="Sheng W."/>
            <person name="Hou X."/>
            <person name="Wei L."/>
        </authorList>
    </citation>
    <scope>NUCLEOTIDE SEQUENCE</scope>
    <source>
        <strain evidence="8">G01</strain>
        <tissue evidence="8">Leaf</tissue>
    </source>
</reference>
<comment type="caution">
    <text evidence="8">The sequence shown here is derived from an EMBL/GenBank/DDBJ whole genome shotgun (WGS) entry which is preliminary data.</text>
</comment>
<organism evidence="8">
    <name type="scientific">Sesamum angustifolium</name>
    <dbReference type="NCBI Taxonomy" id="2727405"/>
    <lineage>
        <taxon>Eukaryota</taxon>
        <taxon>Viridiplantae</taxon>
        <taxon>Streptophyta</taxon>
        <taxon>Embryophyta</taxon>
        <taxon>Tracheophyta</taxon>
        <taxon>Spermatophyta</taxon>
        <taxon>Magnoliopsida</taxon>
        <taxon>eudicotyledons</taxon>
        <taxon>Gunneridae</taxon>
        <taxon>Pentapetalae</taxon>
        <taxon>asterids</taxon>
        <taxon>lamiids</taxon>
        <taxon>Lamiales</taxon>
        <taxon>Pedaliaceae</taxon>
        <taxon>Sesamum</taxon>
    </lineage>
</organism>
<feature type="transmembrane region" description="Helical" evidence="7">
    <location>
        <begin position="81"/>
        <end position="104"/>
    </location>
</feature>
<accession>A0AAW2KW53</accession>
<dbReference type="GO" id="GO:0016020">
    <property type="term" value="C:membrane"/>
    <property type="evidence" value="ECO:0007669"/>
    <property type="project" value="UniProtKB-SubCell"/>
</dbReference>
<evidence type="ECO:0000256" key="2">
    <source>
        <dbReference type="ARBA" id="ARBA00022448"/>
    </source>
</evidence>
<evidence type="ECO:0000256" key="3">
    <source>
        <dbReference type="ARBA" id="ARBA00022692"/>
    </source>
</evidence>